<evidence type="ECO:0008006" key="4">
    <source>
        <dbReference type="Google" id="ProtNLM"/>
    </source>
</evidence>
<evidence type="ECO:0000313" key="2">
    <source>
        <dbReference type="EMBL" id="CAD9873126.1"/>
    </source>
</evidence>
<evidence type="ECO:0000313" key="3">
    <source>
        <dbReference type="EMBL" id="CAD9873128.1"/>
    </source>
</evidence>
<gene>
    <name evidence="2" type="ORF">FJAP1339_LOCUS11075</name>
    <name evidence="3" type="ORF">FJAP1339_LOCUS11076</name>
</gene>
<name>A0A6U1Q3V2_9STRA</name>
<dbReference type="EMBL" id="HBHR01021720">
    <property type="protein sequence ID" value="CAD9873126.1"/>
    <property type="molecule type" value="Transcribed_RNA"/>
</dbReference>
<feature type="region of interest" description="Disordered" evidence="1">
    <location>
        <begin position="1"/>
        <end position="28"/>
    </location>
</feature>
<sequence>MKVSSSSSMEEEQPRKPPERIVSQQRKQVGDIKVNMRIHVHIWDKVISINCGQGNQKIRWLGHAGISRWDEESCEGWKYLGIPTIVTKTATGEEPATQLQMNDFINEALQDGDHVEVMTSMDPPSG</sequence>
<dbReference type="EMBL" id="HBHR01021721">
    <property type="protein sequence ID" value="CAD9873128.1"/>
    <property type="molecule type" value="Transcribed_RNA"/>
</dbReference>
<proteinExistence type="predicted"/>
<protein>
    <recommendedName>
        <fullName evidence="4">Par3/HAL N-terminal domain-containing protein</fullName>
    </recommendedName>
</protein>
<reference evidence="3" key="1">
    <citation type="submission" date="2021-01" db="EMBL/GenBank/DDBJ databases">
        <authorList>
            <person name="Corre E."/>
            <person name="Pelletier E."/>
            <person name="Niang G."/>
            <person name="Scheremetjew M."/>
            <person name="Finn R."/>
            <person name="Kale V."/>
            <person name="Holt S."/>
            <person name="Cochrane G."/>
            <person name="Meng A."/>
            <person name="Brown T."/>
            <person name="Cohen L."/>
        </authorList>
    </citation>
    <scope>NUCLEOTIDE SEQUENCE</scope>
    <source>
        <strain evidence="3">CCMP1661</strain>
    </source>
</reference>
<accession>A0A6U1Q3V2</accession>
<evidence type="ECO:0000256" key="1">
    <source>
        <dbReference type="SAM" id="MobiDB-lite"/>
    </source>
</evidence>
<dbReference type="AlphaFoldDB" id="A0A6U1Q3V2"/>
<organism evidence="3">
    <name type="scientific">Fibrocapsa japonica</name>
    <dbReference type="NCBI Taxonomy" id="94617"/>
    <lineage>
        <taxon>Eukaryota</taxon>
        <taxon>Sar</taxon>
        <taxon>Stramenopiles</taxon>
        <taxon>Ochrophyta</taxon>
        <taxon>Raphidophyceae</taxon>
        <taxon>Chattonellales</taxon>
        <taxon>Chattonellaceae</taxon>
        <taxon>Fibrocapsa</taxon>
    </lineage>
</organism>